<sequence length="343" mass="37197">MKRIFILMTLLMLGSEVAADCSYTGDIQRQGITLNNIKIPTDPSIPVGSILYTRKIGTGPYKNFKCDKSTNDQYIIDIGASEVAGVTGIQGGKVYETGIDGIGFQVSDLLRSKNGSVVVGEAGSTLIPISKTSDNYYQFLTIWLIKTKNVIDTTGSGSNPSVSFSVGNLRTNPIPNDRLLYKLTKIEFKNINYRTTSCNISTPHSQVTLNRIDKSKLMSLSRGAQTPAEKKIVMNIDCPTSSIGNTVTYWFNPIGGVSTSGDGIVDNMISGATAANNVGIIFKLAGSPVIFYDMDKYNYKITNSSMLSNTISMTADYYRASDNNSDVTLGNVKAMLEVVIQED</sequence>
<evidence type="ECO:0000256" key="4">
    <source>
        <dbReference type="ARBA" id="ARBA00023263"/>
    </source>
</evidence>
<accession>A0A378AYC9</accession>
<feature type="domain" description="Fimbrial-type adhesion" evidence="6">
    <location>
        <begin position="193"/>
        <end position="340"/>
    </location>
</feature>
<dbReference type="PANTHER" id="PTHR33420:SF3">
    <property type="entry name" value="FIMBRIAL SUBUNIT ELFA"/>
    <property type="match status" value="1"/>
</dbReference>
<dbReference type="InterPro" id="IPR000259">
    <property type="entry name" value="Adhesion_dom_fimbrial"/>
</dbReference>
<dbReference type="Gene3D" id="2.60.40.1090">
    <property type="entry name" value="Fimbrial-type adhesion domain"/>
    <property type="match status" value="1"/>
</dbReference>
<dbReference type="Gene3D" id="2.60.40.3310">
    <property type="match status" value="1"/>
</dbReference>
<comment type="similarity">
    <text evidence="2">Belongs to the fimbrial protein family.</text>
</comment>
<dbReference type="AlphaFoldDB" id="A0A378AYC9"/>
<feature type="signal peptide" evidence="5">
    <location>
        <begin position="1"/>
        <end position="18"/>
    </location>
</feature>
<evidence type="ECO:0000313" key="8">
    <source>
        <dbReference type="Proteomes" id="UP000255382"/>
    </source>
</evidence>
<dbReference type="GO" id="GO:0009289">
    <property type="term" value="C:pilus"/>
    <property type="evidence" value="ECO:0007669"/>
    <property type="project" value="UniProtKB-SubCell"/>
</dbReference>
<keyword evidence="3 5" id="KW-0732">Signal</keyword>
<dbReference type="EMBL" id="UGLZ01000005">
    <property type="protein sequence ID" value="STV25160.1"/>
    <property type="molecule type" value="Genomic_DNA"/>
</dbReference>
<feature type="chain" id="PRO_5016837666" evidence="5">
    <location>
        <begin position="19"/>
        <end position="343"/>
    </location>
</feature>
<dbReference type="InterPro" id="IPR050263">
    <property type="entry name" value="Bact_Fimbrial_Adh_Pro"/>
</dbReference>
<organism evidence="7 8">
    <name type="scientific">Klebsiella pneumoniae subsp. ozaenae</name>
    <dbReference type="NCBI Taxonomy" id="574"/>
    <lineage>
        <taxon>Bacteria</taxon>
        <taxon>Pseudomonadati</taxon>
        <taxon>Pseudomonadota</taxon>
        <taxon>Gammaproteobacteria</taxon>
        <taxon>Enterobacterales</taxon>
        <taxon>Enterobacteriaceae</taxon>
        <taxon>Klebsiella/Raoultella group</taxon>
        <taxon>Klebsiella</taxon>
        <taxon>Klebsiella pneumoniae complex</taxon>
    </lineage>
</organism>
<reference evidence="7 8" key="1">
    <citation type="submission" date="2018-06" db="EMBL/GenBank/DDBJ databases">
        <authorList>
            <consortium name="Pathogen Informatics"/>
            <person name="Doyle S."/>
        </authorList>
    </citation>
    <scope>NUCLEOTIDE SEQUENCE [LARGE SCALE GENOMIC DNA]</scope>
    <source>
        <strain evidence="7 8">NCTC5050</strain>
    </source>
</reference>
<evidence type="ECO:0000256" key="3">
    <source>
        <dbReference type="ARBA" id="ARBA00022729"/>
    </source>
</evidence>
<dbReference type="GO" id="GO:0043709">
    <property type="term" value="P:cell adhesion involved in single-species biofilm formation"/>
    <property type="evidence" value="ECO:0007669"/>
    <property type="project" value="TreeGrafter"/>
</dbReference>
<evidence type="ECO:0000256" key="2">
    <source>
        <dbReference type="ARBA" id="ARBA00006671"/>
    </source>
</evidence>
<dbReference type="RefSeq" id="WP_040164616.1">
    <property type="nucleotide sequence ID" value="NZ_NWCM01000013.1"/>
</dbReference>
<dbReference type="PANTHER" id="PTHR33420">
    <property type="entry name" value="FIMBRIAL SUBUNIT ELFA-RELATED"/>
    <property type="match status" value="1"/>
</dbReference>
<proteinExistence type="inferred from homology"/>
<dbReference type="InterPro" id="IPR036937">
    <property type="entry name" value="Adhesion_dom_fimbrial_sf"/>
</dbReference>
<dbReference type="SUPFAM" id="SSF49401">
    <property type="entry name" value="Bacterial adhesins"/>
    <property type="match status" value="1"/>
</dbReference>
<dbReference type="InterPro" id="IPR008966">
    <property type="entry name" value="Adhesion_dom_sf"/>
</dbReference>
<evidence type="ECO:0000256" key="1">
    <source>
        <dbReference type="ARBA" id="ARBA00004561"/>
    </source>
</evidence>
<comment type="subcellular location">
    <subcellularLocation>
        <location evidence="1">Fimbrium</location>
    </subcellularLocation>
</comment>
<keyword evidence="8" id="KW-1185">Reference proteome</keyword>
<evidence type="ECO:0000256" key="5">
    <source>
        <dbReference type="SAM" id="SignalP"/>
    </source>
</evidence>
<evidence type="ECO:0000259" key="6">
    <source>
        <dbReference type="Pfam" id="PF00419"/>
    </source>
</evidence>
<name>A0A378AYC9_KLEPO</name>
<gene>
    <name evidence="7" type="ORF">NCTC5050_03673</name>
</gene>
<dbReference type="Pfam" id="PF00419">
    <property type="entry name" value="Fimbrial"/>
    <property type="match status" value="1"/>
</dbReference>
<keyword evidence="4" id="KW-0281">Fimbrium</keyword>
<protein>
    <submittedName>
        <fullName evidence="7">Putative fimbrial subunit protein</fullName>
    </submittedName>
</protein>
<evidence type="ECO:0000313" key="7">
    <source>
        <dbReference type="EMBL" id="STV25160.1"/>
    </source>
</evidence>
<dbReference type="Proteomes" id="UP000255382">
    <property type="component" value="Unassembled WGS sequence"/>
</dbReference>